<comment type="similarity">
    <text evidence="3 4">Belongs to the small heat shock protein (HSP20) family.</text>
</comment>
<dbReference type="InterPro" id="IPR002068">
    <property type="entry name" value="A-crystallin/Hsp20_dom"/>
</dbReference>
<gene>
    <name evidence="6" type="ORF">Din_002173</name>
</gene>
<dbReference type="Gene3D" id="2.60.40.790">
    <property type="match status" value="1"/>
</dbReference>
<dbReference type="AlphaFoldDB" id="A0A5B6YLR4"/>
<evidence type="ECO:0000313" key="6">
    <source>
        <dbReference type="EMBL" id="MPA32732.1"/>
    </source>
</evidence>
<name>A0A5B6YLR4_DAVIN</name>
<keyword evidence="2" id="KW-0346">Stress response</keyword>
<evidence type="ECO:0000256" key="2">
    <source>
        <dbReference type="ARBA" id="ARBA00023016"/>
    </source>
</evidence>
<evidence type="ECO:0000256" key="4">
    <source>
        <dbReference type="RuleBase" id="RU003616"/>
    </source>
</evidence>
<dbReference type="InterPro" id="IPR044656">
    <property type="entry name" value="HSP14.7/HSP23.5/HSP23.6-like"/>
</dbReference>
<evidence type="ECO:0000259" key="5">
    <source>
        <dbReference type="PROSITE" id="PS01031"/>
    </source>
</evidence>
<reference evidence="6" key="1">
    <citation type="submission" date="2019-08" db="EMBL/GenBank/DDBJ databases">
        <title>Reference gene set and small RNA set construction with multiple tissues from Davidia involucrata Baill.</title>
        <authorList>
            <person name="Yang H."/>
            <person name="Zhou C."/>
            <person name="Li G."/>
            <person name="Wang J."/>
            <person name="Gao P."/>
            <person name="Wang M."/>
            <person name="Wang R."/>
            <person name="Zhao Y."/>
        </authorList>
    </citation>
    <scope>NUCLEOTIDE SEQUENCE</scope>
    <source>
        <tissue evidence="6">Mixed with DoveR01_LX</tissue>
    </source>
</reference>
<evidence type="ECO:0000256" key="3">
    <source>
        <dbReference type="PROSITE-ProRule" id="PRU00285"/>
    </source>
</evidence>
<organism evidence="6">
    <name type="scientific">Davidia involucrata</name>
    <name type="common">Dove tree</name>
    <dbReference type="NCBI Taxonomy" id="16924"/>
    <lineage>
        <taxon>Eukaryota</taxon>
        <taxon>Viridiplantae</taxon>
        <taxon>Streptophyta</taxon>
        <taxon>Embryophyta</taxon>
        <taxon>Tracheophyta</taxon>
        <taxon>Spermatophyta</taxon>
        <taxon>Magnoliopsida</taxon>
        <taxon>eudicotyledons</taxon>
        <taxon>Gunneridae</taxon>
        <taxon>Pentapetalae</taxon>
        <taxon>asterids</taxon>
        <taxon>Cornales</taxon>
        <taxon>Nyssaceae</taxon>
        <taxon>Davidia</taxon>
    </lineage>
</organism>
<keyword evidence="1" id="KW-0809">Transit peptide</keyword>
<dbReference type="CDD" id="cd06464">
    <property type="entry name" value="ACD_sHsps-like"/>
    <property type="match status" value="1"/>
</dbReference>
<feature type="domain" description="SHSP" evidence="5">
    <location>
        <begin position="10"/>
        <end position="131"/>
    </location>
</feature>
<dbReference type="Pfam" id="PF00011">
    <property type="entry name" value="HSP20"/>
    <property type="match status" value="1"/>
</dbReference>
<dbReference type="EMBL" id="GHES01002173">
    <property type="protein sequence ID" value="MPA32732.1"/>
    <property type="molecule type" value="Transcribed_RNA"/>
</dbReference>
<dbReference type="InterPro" id="IPR008978">
    <property type="entry name" value="HSP20-like_chaperone"/>
</dbReference>
<dbReference type="PANTHER" id="PTHR46991:SF11">
    <property type="entry name" value="SMALL HEAT SHOCK PROTEIN HSPF"/>
    <property type="match status" value="1"/>
</dbReference>
<sequence length="131" mass="15080">MFKTFGFMKHPYQMEGPGRSCDLQEDDDALYARVDMPSVAKEGLKMWVENNSLYITGEEGEKDEDCLPEERTTLQLQNESERRKFSTSIAIAPRRFKTDEIKAVLKNGVLRVVIPKLKHGETSKFVHIMIN</sequence>
<protein>
    <recommendedName>
        <fullName evidence="5">SHSP domain-containing protein</fullName>
    </recommendedName>
</protein>
<dbReference type="PROSITE" id="PS01031">
    <property type="entry name" value="SHSP"/>
    <property type="match status" value="1"/>
</dbReference>
<dbReference type="PANTHER" id="PTHR46991">
    <property type="entry name" value="23.5 KDA HEAT SHOCK PROTEIN, MITOCHONDRIAL"/>
    <property type="match status" value="1"/>
</dbReference>
<proteinExistence type="inferred from homology"/>
<evidence type="ECO:0000256" key="1">
    <source>
        <dbReference type="ARBA" id="ARBA00022946"/>
    </source>
</evidence>
<accession>A0A5B6YLR4</accession>
<dbReference type="SUPFAM" id="SSF49764">
    <property type="entry name" value="HSP20-like chaperones"/>
    <property type="match status" value="1"/>
</dbReference>